<evidence type="ECO:0000313" key="3">
    <source>
        <dbReference type="Proteomes" id="UP000469011"/>
    </source>
</evidence>
<dbReference type="AlphaFoldDB" id="A0A6N9SZQ7"/>
<evidence type="ECO:0000256" key="1">
    <source>
        <dbReference type="SAM" id="MobiDB-lite"/>
    </source>
</evidence>
<comment type="caution">
    <text evidence="2">The sequence shown here is derived from an EMBL/GenBank/DDBJ whole genome shotgun (WGS) entry which is preliminary data.</text>
</comment>
<dbReference type="EMBL" id="JAAAMG010000005">
    <property type="protein sequence ID" value="NDW04537.1"/>
    <property type="molecule type" value="Genomic_DNA"/>
</dbReference>
<organism evidence="2 3">
    <name type="scientific">Jiella pacifica</name>
    <dbReference type="NCBI Taxonomy" id="2696469"/>
    <lineage>
        <taxon>Bacteria</taxon>
        <taxon>Pseudomonadati</taxon>
        <taxon>Pseudomonadota</taxon>
        <taxon>Alphaproteobacteria</taxon>
        <taxon>Hyphomicrobiales</taxon>
        <taxon>Aurantimonadaceae</taxon>
        <taxon>Jiella</taxon>
    </lineage>
</organism>
<protein>
    <submittedName>
        <fullName evidence="2">Uncharacterized protein</fullName>
    </submittedName>
</protein>
<name>A0A6N9SZQ7_9HYPH</name>
<reference evidence="2 3" key="1">
    <citation type="submission" date="2020-01" db="EMBL/GenBank/DDBJ databases">
        <title>Jiella pacifica sp. nov.</title>
        <authorList>
            <person name="Xue Z."/>
            <person name="Zhu S."/>
            <person name="Chen J."/>
            <person name="Yang J."/>
        </authorList>
    </citation>
    <scope>NUCLEOTIDE SEQUENCE [LARGE SCALE GENOMIC DNA]</scope>
    <source>
        <strain evidence="2 3">40Bstr34</strain>
    </source>
</reference>
<sequence>MLNMNGTRGVARSDPIGIDRMCSAGECADVLVCRYSENGSGSAADLIRLDPEQELGDHPGEVARSRMDEPQDESEAAIDVRLLCRDPAEVIETRRPAMFDDPVEVMDVDRGIVDVVDDWRGGA</sequence>
<feature type="compositionally biased region" description="Basic and acidic residues" evidence="1">
    <location>
        <begin position="52"/>
        <end position="69"/>
    </location>
</feature>
<dbReference type="Proteomes" id="UP000469011">
    <property type="component" value="Unassembled WGS sequence"/>
</dbReference>
<feature type="region of interest" description="Disordered" evidence="1">
    <location>
        <begin position="52"/>
        <end position="75"/>
    </location>
</feature>
<proteinExistence type="predicted"/>
<evidence type="ECO:0000313" key="2">
    <source>
        <dbReference type="EMBL" id="NDW04537.1"/>
    </source>
</evidence>
<accession>A0A6N9SZQ7</accession>
<gene>
    <name evidence="2" type="ORF">GTK09_08865</name>
</gene>
<keyword evidence="3" id="KW-1185">Reference proteome</keyword>